<dbReference type="OrthoDB" id="6142462at2759"/>
<keyword evidence="1" id="KW-0812">Transmembrane</keyword>
<organism evidence="2 3">
    <name type="scientific">Candidula unifasciata</name>
    <dbReference type="NCBI Taxonomy" id="100452"/>
    <lineage>
        <taxon>Eukaryota</taxon>
        <taxon>Metazoa</taxon>
        <taxon>Spiralia</taxon>
        <taxon>Lophotrochozoa</taxon>
        <taxon>Mollusca</taxon>
        <taxon>Gastropoda</taxon>
        <taxon>Heterobranchia</taxon>
        <taxon>Euthyneura</taxon>
        <taxon>Panpulmonata</taxon>
        <taxon>Eupulmonata</taxon>
        <taxon>Stylommatophora</taxon>
        <taxon>Helicina</taxon>
        <taxon>Helicoidea</taxon>
        <taxon>Geomitridae</taxon>
        <taxon>Candidula</taxon>
    </lineage>
</organism>
<keyword evidence="1" id="KW-0472">Membrane</keyword>
<name>A0A8S3ZJP4_9EUPU</name>
<keyword evidence="3" id="KW-1185">Reference proteome</keyword>
<evidence type="ECO:0000313" key="3">
    <source>
        <dbReference type="Proteomes" id="UP000678393"/>
    </source>
</evidence>
<gene>
    <name evidence="2" type="ORF">CUNI_LOCUS12950</name>
</gene>
<dbReference type="Proteomes" id="UP000678393">
    <property type="component" value="Unassembled WGS sequence"/>
</dbReference>
<dbReference type="AlphaFoldDB" id="A0A8S3ZJP4"/>
<sequence>MTVEIIVSYSILFGLFFYLQIFVATALMIFFGTTKCGPDNTLLRLQEFCHILLQSKPDIIQCSEKPSSYNMKGSKAALSYMCCLGYFKDVTNIYKQYLSSDFDQYLASMTSDKQMASIGNFVIMCKNETKTLNTTDFSYWCSNGKTSDVCFAR</sequence>
<keyword evidence="1" id="KW-1133">Transmembrane helix</keyword>
<comment type="caution">
    <text evidence="2">The sequence shown here is derived from an EMBL/GenBank/DDBJ whole genome shotgun (WGS) entry which is preliminary data.</text>
</comment>
<evidence type="ECO:0000313" key="2">
    <source>
        <dbReference type="EMBL" id="CAG5127392.1"/>
    </source>
</evidence>
<accession>A0A8S3ZJP4</accession>
<reference evidence="2" key="1">
    <citation type="submission" date="2021-04" db="EMBL/GenBank/DDBJ databases">
        <authorList>
            <consortium name="Molecular Ecology Group"/>
        </authorList>
    </citation>
    <scope>NUCLEOTIDE SEQUENCE</scope>
</reference>
<proteinExistence type="predicted"/>
<protein>
    <submittedName>
        <fullName evidence="2">Uncharacterized protein</fullName>
    </submittedName>
</protein>
<dbReference type="EMBL" id="CAJHNH020002668">
    <property type="protein sequence ID" value="CAG5127392.1"/>
    <property type="molecule type" value="Genomic_DNA"/>
</dbReference>
<feature type="transmembrane region" description="Helical" evidence="1">
    <location>
        <begin position="6"/>
        <end position="31"/>
    </location>
</feature>
<evidence type="ECO:0000256" key="1">
    <source>
        <dbReference type="SAM" id="Phobius"/>
    </source>
</evidence>